<dbReference type="EMBL" id="CP007514">
    <property type="protein sequence ID" value="AHY45382.1"/>
    <property type="molecule type" value="Genomic_DNA"/>
</dbReference>
<dbReference type="Proteomes" id="UP001281130">
    <property type="component" value="Unassembled WGS sequence"/>
</dbReference>
<organism evidence="1 3">
    <name type="scientific">Rubrobacter radiotolerans</name>
    <name type="common">Arthrobacter radiotolerans</name>
    <dbReference type="NCBI Taxonomy" id="42256"/>
    <lineage>
        <taxon>Bacteria</taxon>
        <taxon>Bacillati</taxon>
        <taxon>Actinomycetota</taxon>
        <taxon>Rubrobacteria</taxon>
        <taxon>Rubrobacterales</taxon>
        <taxon>Rubrobacteraceae</taxon>
        <taxon>Rubrobacter</taxon>
    </lineage>
</organism>
<evidence type="ECO:0000313" key="1">
    <source>
        <dbReference type="EMBL" id="AHY45382.1"/>
    </source>
</evidence>
<dbReference type="AlphaFoldDB" id="A0A023WYS5"/>
<proteinExistence type="predicted"/>
<reference evidence="2" key="2">
    <citation type="submission" date="2023-11" db="EMBL/GenBank/DDBJ databases">
        <title>MicrobeMod: A computational toolkit for identifying prokaryotic methylation and restriction-modification with nanopore sequencing.</title>
        <authorList>
            <person name="Crits-Christoph A."/>
            <person name="Kang S.C."/>
            <person name="Lee H."/>
            <person name="Ostrov N."/>
        </authorList>
    </citation>
    <scope>NUCLEOTIDE SEQUENCE</scope>
    <source>
        <strain evidence="2">ATCC 51242</strain>
    </source>
</reference>
<gene>
    <name evidence="1" type="ORF">RradSPS_0099</name>
    <name evidence="2" type="ORF">SIL72_02005</name>
</gene>
<sequence length="212" mass="21935">MLSFSGFFRLSGFVSTLGRRAAPAFAISLALLVVGCGGGIQESPDEDGQQGGATVAAPAEGEGVAAFSGLEAAGEEATGWQEDAELYAVASATPSLDSEGNSPSWLYTYVSESAGAVASVVYEGDQARIDPAQELPEADINYILENTLPPPEELLDSGEAVEDAQDVLSALEEEPGVAASAGLDSFSGEGPEWIFSTTRGEERVEDRVPAVR</sequence>
<protein>
    <submittedName>
        <fullName evidence="1">Uncharacterized protein</fullName>
    </submittedName>
</protein>
<dbReference type="Proteomes" id="UP000025229">
    <property type="component" value="Chromosome"/>
</dbReference>
<dbReference type="RefSeq" id="WP_038679957.1">
    <property type="nucleotide sequence ID" value="NZ_CP007514.1"/>
</dbReference>
<dbReference type="HOGENOM" id="CLU_1440100_0_0_11"/>
<accession>A0A023WYS5</accession>
<name>A0A023WYS5_RUBRA</name>
<dbReference type="STRING" id="42256.RradSPS_0099"/>
<reference evidence="1" key="1">
    <citation type="submission" date="2014-03" db="EMBL/GenBank/DDBJ databases">
        <title>Complete genome sequence of the Radio-Resistant Rubrobacter radiotolerans RSPS-4.</title>
        <authorList>
            <person name="Egas C.C."/>
            <person name="Barroso C.C."/>
            <person name="Froufe H.J.C."/>
            <person name="Pacheco J.J."/>
            <person name="Albuquerque L.L."/>
            <person name="da Costa M.M.S."/>
        </authorList>
    </citation>
    <scope>NUCLEOTIDE SEQUENCE [LARGE SCALE GENOMIC DNA]</scope>
    <source>
        <strain evidence="1">RSPS-4</strain>
    </source>
</reference>
<evidence type="ECO:0000313" key="2">
    <source>
        <dbReference type="EMBL" id="MDX5892793.1"/>
    </source>
</evidence>
<dbReference type="OrthoDB" id="5244897at2"/>
<keyword evidence="3" id="KW-1185">Reference proteome</keyword>
<dbReference type="EMBL" id="JAWXXX010000001">
    <property type="protein sequence ID" value="MDX5892793.1"/>
    <property type="molecule type" value="Genomic_DNA"/>
</dbReference>
<evidence type="ECO:0000313" key="3">
    <source>
        <dbReference type="Proteomes" id="UP000025229"/>
    </source>
</evidence>
<dbReference type="KEGG" id="rrd:RradSPS_0099"/>